<feature type="compositionally biased region" description="Basic and acidic residues" evidence="1">
    <location>
        <begin position="194"/>
        <end position="203"/>
    </location>
</feature>
<keyword evidence="3" id="KW-1185">Reference proteome</keyword>
<reference evidence="2 3" key="1">
    <citation type="submission" date="2018-08" db="EMBL/GenBank/DDBJ databases">
        <authorList>
            <person name="Laetsch R D."/>
            <person name="Stevens L."/>
            <person name="Kumar S."/>
            <person name="Blaxter L. M."/>
        </authorList>
    </citation>
    <scope>NUCLEOTIDE SEQUENCE [LARGE SCALE GENOMIC DNA]</scope>
</reference>
<dbReference type="AlphaFoldDB" id="A0A498SDE6"/>
<dbReference type="OrthoDB" id="5871104at2759"/>
<feature type="compositionally biased region" description="Polar residues" evidence="1">
    <location>
        <begin position="167"/>
        <end position="189"/>
    </location>
</feature>
<feature type="compositionally biased region" description="Acidic residues" evidence="1">
    <location>
        <begin position="221"/>
        <end position="233"/>
    </location>
</feature>
<feature type="region of interest" description="Disordered" evidence="1">
    <location>
        <begin position="1"/>
        <end position="26"/>
    </location>
</feature>
<feature type="region of interest" description="Disordered" evidence="1">
    <location>
        <begin position="163"/>
        <end position="239"/>
    </location>
</feature>
<evidence type="ECO:0000313" key="2">
    <source>
        <dbReference type="EMBL" id="VBB28007.1"/>
    </source>
</evidence>
<name>A0A498SDE6_ACAVI</name>
<dbReference type="EMBL" id="UPTC01000325">
    <property type="protein sequence ID" value="VBB28007.1"/>
    <property type="molecule type" value="Genomic_DNA"/>
</dbReference>
<proteinExistence type="predicted"/>
<accession>A0A498SDE6</accession>
<protein>
    <submittedName>
        <fullName evidence="2">Uncharacterized protein</fullName>
    </submittedName>
</protein>
<evidence type="ECO:0000256" key="1">
    <source>
        <dbReference type="SAM" id="MobiDB-lite"/>
    </source>
</evidence>
<sequence>MKRITDIVSPAGSVPASSLIDHSNSRDRDQNEIVISGLLDNISNEETCSLNSTSISIDHSRDSVLDFSICSNPIDEAAIMEEQLAATGELNDDVLPISATLSSRASKDIGHSLTNQTIFTSTTAVASTTNNNCQPVSPALSSFATTSRLPLLFSSAPPIASLEDLTNGEQNSDITSARNNVATASTTVSRAGIRRSDLKEGRKTGRGRRIGQEDDNGKDGDDGDNDGDNDNDSDVGGRSDYYRQTSAAAAAAASTTIKRYIIHSGWFFQPLPTLFLLLLNLRLIVSIA</sequence>
<organism evidence="2 3">
    <name type="scientific">Acanthocheilonema viteae</name>
    <name type="common">Filarial nematode worm</name>
    <name type="synonym">Dipetalonema viteae</name>
    <dbReference type="NCBI Taxonomy" id="6277"/>
    <lineage>
        <taxon>Eukaryota</taxon>
        <taxon>Metazoa</taxon>
        <taxon>Ecdysozoa</taxon>
        <taxon>Nematoda</taxon>
        <taxon>Chromadorea</taxon>
        <taxon>Rhabditida</taxon>
        <taxon>Spirurina</taxon>
        <taxon>Spiruromorpha</taxon>
        <taxon>Filarioidea</taxon>
        <taxon>Onchocercidae</taxon>
        <taxon>Acanthocheilonema</taxon>
    </lineage>
</organism>
<feature type="compositionally biased region" description="Basic and acidic residues" evidence="1">
    <location>
        <begin position="210"/>
        <end position="220"/>
    </location>
</feature>
<gene>
    <name evidence="2" type="ORF">NAV_LOCUS2837</name>
</gene>
<evidence type="ECO:0000313" key="3">
    <source>
        <dbReference type="Proteomes" id="UP000276991"/>
    </source>
</evidence>
<dbReference type="Proteomes" id="UP000276991">
    <property type="component" value="Unassembled WGS sequence"/>
</dbReference>